<name>A0A4Y9QWA4_9MICO</name>
<proteinExistence type="predicted"/>
<dbReference type="Proteomes" id="UP000298127">
    <property type="component" value="Unassembled WGS sequence"/>
</dbReference>
<organism evidence="1 2">
    <name type="scientific">Orlajensenia leifsoniae</name>
    <dbReference type="NCBI Taxonomy" id="2561933"/>
    <lineage>
        <taxon>Bacteria</taxon>
        <taxon>Bacillati</taxon>
        <taxon>Actinomycetota</taxon>
        <taxon>Actinomycetes</taxon>
        <taxon>Micrococcales</taxon>
        <taxon>Microbacteriaceae</taxon>
        <taxon>Orlajensenia</taxon>
    </lineage>
</organism>
<gene>
    <name evidence="1" type="ORF">E4M00_15010</name>
</gene>
<keyword evidence="2" id="KW-1185">Reference proteome</keyword>
<reference evidence="1 2" key="1">
    <citation type="journal article" date="2018" name="J. Microbiol.">
        <title>Leifsonia flava sp. nov., a novel actinobacterium isolated from the rhizosphere of Aquilegia viridiflora.</title>
        <authorList>
            <person name="Cai Y."/>
            <person name="Tao W.Z."/>
            <person name="Ma Y.J."/>
            <person name="Cheng J."/>
            <person name="Zhang M.Y."/>
            <person name="Zhang Y.X."/>
        </authorList>
    </citation>
    <scope>NUCLEOTIDE SEQUENCE [LARGE SCALE GENOMIC DNA]</scope>
    <source>
        <strain evidence="1 2">SYP-B2174</strain>
    </source>
</reference>
<evidence type="ECO:0000313" key="2">
    <source>
        <dbReference type="Proteomes" id="UP000298127"/>
    </source>
</evidence>
<dbReference type="AlphaFoldDB" id="A0A4Y9QWA4"/>
<dbReference type="EMBL" id="SPQZ01000006">
    <property type="protein sequence ID" value="TFV95356.1"/>
    <property type="molecule type" value="Genomic_DNA"/>
</dbReference>
<dbReference type="RefSeq" id="WP_135121299.1">
    <property type="nucleotide sequence ID" value="NZ_SPQZ01000006.1"/>
</dbReference>
<dbReference type="Gene3D" id="2.30.110.20">
    <property type="entry name" value="Hcp1-like"/>
    <property type="match status" value="1"/>
</dbReference>
<protein>
    <submittedName>
        <fullName evidence="1">Type VI secretion system tube protein Hcp</fullName>
    </submittedName>
</protein>
<dbReference type="SUPFAM" id="SSF141452">
    <property type="entry name" value="Hcp1-like"/>
    <property type="match status" value="1"/>
</dbReference>
<evidence type="ECO:0000313" key="1">
    <source>
        <dbReference type="EMBL" id="TFV95356.1"/>
    </source>
</evidence>
<dbReference type="InterPro" id="IPR008514">
    <property type="entry name" value="T6SS_Hcp"/>
</dbReference>
<dbReference type="PANTHER" id="PTHR36152:SF1">
    <property type="entry name" value="UBIQUITIN-LIKE DOMAIN-CONTAINING PROTEIN"/>
    <property type="match status" value="1"/>
</dbReference>
<dbReference type="InterPro" id="IPR036624">
    <property type="entry name" value="Hcp1-lik_sf"/>
</dbReference>
<dbReference type="Pfam" id="PF05638">
    <property type="entry name" value="T6SS_HCP"/>
    <property type="match status" value="1"/>
</dbReference>
<dbReference type="InterPro" id="IPR053165">
    <property type="entry name" value="HSI-I_assembly_Hcp1"/>
</dbReference>
<comment type="caution">
    <text evidence="1">The sequence shown here is derived from an EMBL/GenBank/DDBJ whole genome shotgun (WGS) entry which is preliminary data.</text>
</comment>
<accession>A0A4Y9QWA4</accession>
<dbReference type="PANTHER" id="PTHR36152">
    <property type="entry name" value="CYTOPLASMIC PROTEIN-RELATED"/>
    <property type="match status" value="1"/>
</dbReference>
<sequence>MTSPMFLKLAGITGESVDAEHPDEIEMLSWSWGASNPGGGGFGGGGGGVGRAGKVTFQDFHFTHHVDAASAGLLLACATGKHSPDAVFAARRPGESPSQYLVVRFRDVMVTSVSGAGAATDDASLESVSLVYDAVSFEYSRQMPDGSLAPASVFQWDVAANHEGF</sequence>